<keyword evidence="2 5" id="KW-0812">Transmembrane</keyword>
<feature type="transmembrane region" description="Helical" evidence="5">
    <location>
        <begin position="406"/>
        <end position="434"/>
    </location>
</feature>
<keyword evidence="3 5" id="KW-1133">Transmembrane helix</keyword>
<dbReference type="Proteomes" id="UP000229972">
    <property type="component" value="Unassembled WGS sequence"/>
</dbReference>
<evidence type="ECO:0000256" key="4">
    <source>
        <dbReference type="ARBA" id="ARBA00023136"/>
    </source>
</evidence>
<feature type="transmembrane region" description="Helical" evidence="5">
    <location>
        <begin position="370"/>
        <end position="394"/>
    </location>
</feature>
<feature type="domain" description="O-antigen ligase-related" evidence="6">
    <location>
        <begin position="242"/>
        <end position="387"/>
    </location>
</feature>
<evidence type="ECO:0000259" key="6">
    <source>
        <dbReference type="Pfam" id="PF04932"/>
    </source>
</evidence>
<evidence type="ECO:0000313" key="7">
    <source>
        <dbReference type="EMBL" id="PIR95311.1"/>
    </source>
</evidence>
<reference evidence="8" key="1">
    <citation type="submission" date="2017-09" db="EMBL/GenBank/DDBJ databases">
        <title>Depth-based differentiation of microbial function through sediment-hosted aquifers and enrichment of novel symbionts in the deep terrestrial subsurface.</title>
        <authorList>
            <person name="Probst A.J."/>
            <person name="Ladd B."/>
            <person name="Jarett J.K."/>
            <person name="Geller-Mcgrath D.E."/>
            <person name="Sieber C.M.K."/>
            <person name="Emerson J.B."/>
            <person name="Anantharaman K."/>
            <person name="Thomas B.C."/>
            <person name="Malmstrom R."/>
            <person name="Stieglmeier M."/>
            <person name="Klingl A."/>
            <person name="Woyke T."/>
            <person name="Ryan C.M."/>
            <person name="Banfield J.F."/>
        </authorList>
    </citation>
    <scope>NUCLEOTIDE SEQUENCE [LARGE SCALE GENOMIC DNA]</scope>
</reference>
<proteinExistence type="predicted"/>
<feature type="transmembrane region" description="Helical" evidence="5">
    <location>
        <begin position="203"/>
        <end position="220"/>
    </location>
</feature>
<feature type="transmembrane region" description="Helical" evidence="5">
    <location>
        <begin position="280"/>
        <end position="301"/>
    </location>
</feature>
<name>A0A2H0V8C0_9BACT</name>
<feature type="transmembrane region" description="Helical" evidence="5">
    <location>
        <begin position="50"/>
        <end position="67"/>
    </location>
</feature>
<feature type="transmembrane region" description="Helical" evidence="5">
    <location>
        <begin position="104"/>
        <end position="120"/>
    </location>
</feature>
<comment type="subcellular location">
    <subcellularLocation>
        <location evidence="1">Membrane</location>
        <topology evidence="1">Multi-pass membrane protein</topology>
    </subcellularLocation>
</comment>
<feature type="transmembrane region" description="Helical" evidence="5">
    <location>
        <begin position="79"/>
        <end position="98"/>
    </location>
</feature>
<evidence type="ECO:0000256" key="3">
    <source>
        <dbReference type="ARBA" id="ARBA00022989"/>
    </source>
</evidence>
<dbReference type="PANTHER" id="PTHR37422:SF13">
    <property type="entry name" value="LIPOPOLYSACCHARIDE BIOSYNTHESIS PROTEIN PA4999-RELATED"/>
    <property type="match status" value="1"/>
</dbReference>
<gene>
    <name evidence="7" type="ORF">COT93_03115</name>
</gene>
<dbReference type="AlphaFoldDB" id="A0A2H0V8C0"/>
<feature type="transmembrane region" description="Helical" evidence="5">
    <location>
        <begin position="232"/>
        <end position="250"/>
    </location>
</feature>
<organism evidence="7 8">
    <name type="scientific">Candidatus Falkowbacteria bacterium CG10_big_fil_rev_8_21_14_0_10_37_18</name>
    <dbReference type="NCBI Taxonomy" id="1974562"/>
    <lineage>
        <taxon>Bacteria</taxon>
        <taxon>Candidatus Falkowiibacteriota</taxon>
    </lineage>
</organism>
<comment type="caution">
    <text evidence="7">The sequence shown here is derived from an EMBL/GenBank/DDBJ whole genome shotgun (WGS) entry which is preliminary data.</text>
</comment>
<feature type="transmembrane region" description="Helical" evidence="5">
    <location>
        <begin position="140"/>
        <end position="159"/>
    </location>
</feature>
<dbReference type="GO" id="GO:0016020">
    <property type="term" value="C:membrane"/>
    <property type="evidence" value="ECO:0007669"/>
    <property type="project" value="UniProtKB-SubCell"/>
</dbReference>
<feature type="transmembrane region" description="Helical" evidence="5">
    <location>
        <begin position="12"/>
        <end position="30"/>
    </location>
</feature>
<dbReference type="PANTHER" id="PTHR37422">
    <property type="entry name" value="TEICHURONIC ACID BIOSYNTHESIS PROTEIN TUAE"/>
    <property type="match status" value="1"/>
</dbReference>
<dbReference type="InterPro" id="IPR007016">
    <property type="entry name" value="O-antigen_ligase-rel_domated"/>
</dbReference>
<keyword evidence="4 5" id="KW-0472">Membrane</keyword>
<dbReference type="InterPro" id="IPR051533">
    <property type="entry name" value="WaaL-like"/>
</dbReference>
<evidence type="ECO:0000256" key="2">
    <source>
        <dbReference type="ARBA" id="ARBA00022692"/>
    </source>
</evidence>
<dbReference type="Pfam" id="PF04932">
    <property type="entry name" value="Wzy_C"/>
    <property type="match status" value="1"/>
</dbReference>
<protein>
    <recommendedName>
        <fullName evidence="6">O-antigen ligase-related domain-containing protein</fullName>
    </recommendedName>
</protein>
<sequence>MPINMQKKFKKYLARLIEYSFYVFVFSFLWQTKLILRPASSNFNEISLYFSHFLLLLILIEFFVYKLRFRGEEEPVSPLWLTLAGLELGILFSFFFASDQWLSFYFYVLFLSGIALFYLLREGHAAYDCDDPGVDKVKIIYSFLASLFLQATLGIYQFLTQHAPANKYLGLALHDPNTLGTSVVEAVSGRWLRAYGGFDHPNIFGGVLAVALVISAYLLASRKVIRRKSDVVESLSLFIFHFVALFALFFSFSRAAWLATIVGWLVLCVVLALKRDAWIFGRFLVLMFFSAVMVLIVVIPYQDLCRVRIEATSRLENKSVTERLSYVQEAKELWSQNWVTGVGVGNYLLALEKKASVKKAAWDYQPVHNVFLLLGAESGIFTVLFFVSFLFILITKNRREVFAPALFATILVLMLFDHWLISLPFGIIFLFLILGLL</sequence>
<evidence type="ECO:0000256" key="1">
    <source>
        <dbReference type="ARBA" id="ARBA00004141"/>
    </source>
</evidence>
<feature type="transmembrane region" description="Helical" evidence="5">
    <location>
        <begin position="256"/>
        <end position="273"/>
    </location>
</feature>
<accession>A0A2H0V8C0</accession>
<evidence type="ECO:0000256" key="5">
    <source>
        <dbReference type="SAM" id="Phobius"/>
    </source>
</evidence>
<dbReference type="EMBL" id="PFAL01000029">
    <property type="protein sequence ID" value="PIR95311.1"/>
    <property type="molecule type" value="Genomic_DNA"/>
</dbReference>
<evidence type="ECO:0000313" key="8">
    <source>
        <dbReference type="Proteomes" id="UP000229972"/>
    </source>
</evidence>